<evidence type="ECO:0000313" key="5">
    <source>
        <dbReference type="Proteomes" id="UP000199136"/>
    </source>
</evidence>
<feature type="DNA-binding region" description="H-T-H motif" evidence="2">
    <location>
        <begin position="37"/>
        <end position="56"/>
    </location>
</feature>
<dbReference type="RefSeq" id="WP_092480784.1">
    <property type="nucleotide sequence ID" value="NZ_FOXW01000006.1"/>
</dbReference>
<sequence>MKYDLSKKPTRGAQRTLEAFSKTMFNLLAKKSFESISVNEICEISNFPRATFYNYFDDKYDLLNYCWHLLSNQIYLNEPSNVASDKILSTLFDRTYYLLSSHNELLNDILKNNPSNSSLINHFSSYLKRVIQNIFHEYLDFSSKDMPLELVVDHFSNTVMLILEAIFLKKQPISLEEAHKYLTFLLGHLIVESPENN</sequence>
<dbReference type="InterPro" id="IPR009057">
    <property type="entry name" value="Homeodomain-like_sf"/>
</dbReference>
<dbReference type="Gene3D" id="1.10.357.10">
    <property type="entry name" value="Tetracycline Repressor, domain 2"/>
    <property type="match status" value="1"/>
</dbReference>
<feature type="domain" description="HTH tetR-type" evidence="3">
    <location>
        <begin position="14"/>
        <end position="74"/>
    </location>
</feature>
<dbReference type="Pfam" id="PF00440">
    <property type="entry name" value="TetR_N"/>
    <property type="match status" value="1"/>
</dbReference>
<proteinExistence type="predicted"/>
<dbReference type="EMBL" id="FOXW01000006">
    <property type="protein sequence ID" value="SFQ38588.1"/>
    <property type="molecule type" value="Genomic_DNA"/>
</dbReference>
<reference evidence="4 5" key="1">
    <citation type="submission" date="2016-10" db="EMBL/GenBank/DDBJ databases">
        <authorList>
            <person name="de Groot N.N."/>
        </authorList>
    </citation>
    <scope>NUCLEOTIDE SEQUENCE [LARGE SCALE GENOMIC DNA]</scope>
    <source>
        <strain evidence="4 5">DSM 20581</strain>
    </source>
</reference>
<protein>
    <submittedName>
        <fullName evidence="4">Transcriptional regulator, TetR family</fullName>
    </submittedName>
</protein>
<dbReference type="Proteomes" id="UP000199136">
    <property type="component" value="Unassembled WGS sequence"/>
</dbReference>
<evidence type="ECO:0000259" key="3">
    <source>
        <dbReference type="PROSITE" id="PS50977"/>
    </source>
</evidence>
<dbReference type="OrthoDB" id="9810250at2"/>
<keyword evidence="5" id="KW-1185">Reference proteome</keyword>
<accession>A0A1I5Y322</accession>
<dbReference type="PANTHER" id="PTHR43479">
    <property type="entry name" value="ACREF/ENVCD OPERON REPRESSOR-RELATED"/>
    <property type="match status" value="1"/>
</dbReference>
<name>A0A1I5Y322_9LACT</name>
<evidence type="ECO:0000256" key="2">
    <source>
        <dbReference type="PROSITE-ProRule" id="PRU00335"/>
    </source>
</evidence>
<dbReference type="InterPro" id="IPR001647">
    <property type="entry name" value="HTH_TetR"/>
</dbReference>
<evidence type="ECO:0000313" key="4">
    <source>
        <dbReference type="EMBL" id="SFQ38588.1"/>
    </source>
</evidence>
<dbReference type="STRING" id="82801.SAMN04488506_1749"/>
<dbReference type="PANTHER" id="PTHR43479:SF16">
    <property type="entry name" value="HTH TETR-TYPE DOMAIN-CONTAINING PROTEIN"/>
    <property type="match status" value="1"/>
</dbReference>
<keyword evidence="1 2" id="KW-0238">DNA-binding</keyword>
<dbReference type="GO" id="GO:0003677">
    <property type="term" value="F:DNA binding"/>
    <property type="evidence" value="ECO:0007669"/>
    <property type="project" value="UniProtKB-UniRule"/>
</dbReference>
<dbReference type="AlphaFoldDB" id="A0A1I5Y322"/>
<dbReference type="InterPro" id="IPR050624">
    <property type="entry name" value="HTH-type_Tx_Regulator"/>
</dbReference>
<gene>
    <name evidence="4" type="ORF">SAMN04488506_1749</name>
</gene>
<dbReference type="PROSITE" id="PS50977">
    <property type="entry name" value="HTH_TETR_2"/>
    <property type="match status" value="1"/>
</dbReference>
<organism evidence="4 5">
    <name type="scientific">Desemzia incerta</name>
    <dbReference type="NCBI Taxonomy" id="82801"/>
    <lineage>
        <taxon>Bacteria</taxon>
        <taxon>Bacillati</taxon>
        <taxon>Bacillota</taxon>
        <taxon>Bacilli</taxon>
        <taxon>Lactobacillales</taxon>
        <taxon>Carnobacteriaceae</taxon>
        <taxon>Desemzia</taxon>
    </lineage>
</organism>
<evidence type="ECO:0000256" key="1">
    <source>
        <dbReference type="ARBA" id="ARBA00023125"/>
    </source>
</evidence>
<dbReference type="SUPFAM" id="SSF46689">
    <property type="entry name" value="Homeodomain-like"/>
    <property type="match status" value="1"/>
</dbReference>